<protein>
    <submittedName>
        <fullName evidence="2">Tandem-95 repeat protein</fullName>
    </submittedName>
</protein>
<accession>A0A8J6QA38</accession>
<dbReference type="Pfam" id="PF17963">
    <property type="entry name" value="Big_9"/>
    <property type="match status" value="4"/>
</dbReference>
<dbReference type="EMBL" id="JACVXB010000006">
    <property type="protein sequence ID" value="MBD0833037.1"/>
    <property type="molecule type" value="Genomic_DNA"/>
</dbReference>
<evidence type="ECO:0000313" key="3">
    <source>
        <dbReference type="Proteomes" id="UP000600588"/>
    </source>
</evidence>
<sequence length="922" mass="98346">WNPDGTYTFEPADDFSGTVDIVYETCDDNARVPACDTATLSVTVIDNTSEVNSVIANNDENVSYGNTVSGDVYANDVDPQGDTFTITGFEVDTDGDGIAEAQTPGTTVPVYGTDSEGNVVEAGTITVTDSGVYTFTPNDDFVGEVEISYTIADDGSPSASDSALITIDVLEDPSEGLANLAPFAGDDQSITEENTSVMGEWASNDNDPNGDMIVLNGTSTEIDLSNPTGTTSLGTYPTDMGGNIEFFSDGTYQYTPPTDYYGGDQVSYEICDVTSVEPQPLCSTATIYLTVLETNTTVAIGDENTTLSGLPVSGDVTTNDFDPEGDNQIFQGFIDENGDPIASGSTVSGVDSEGNEVANAGTITWNPDGTYTFEPADDFSGTVDIVYETCDDNARVPACDTATLSVTVIDNTSEVNSVIANNDENVSYGNTVSGDVYANDVDPQGDTFTITGFEVDTDGDGIAEAQTPGTTVPVYGTDSEGNVVEAGTITVTDSGVYTFTPNDDFVGEVEISYTIADDGSPSASDSALITIDVLEDPSEGLANLAPFAGDDQSITEENTSVMGEWASNDNDPNGDMIVLNGTSTEIDLSNPTGTTSLGTYPTDMGGNIEFFSDGTYLYTPPVDYFGPDQVSYEICDVTSVEPQPLCSSATIFVTVLEKQCLDFDLWVYLEGSLVEPQTGLYNNPPMRTALNDSYLLPGQYNENTTGTKYALPGQPFAAAPWNYNGIEGSYYDSEGLVANAKANYPATVVDWVLVSLRTTPDEGGETICQRAGLLHSDGHIELLNTSDCCYIDANVSYYIVIEHRNHLLIMSQDPVSVVNKTITYDFRDKQTYINDVFNSGVYIGQKEVLPGVFVMYAGNGDQTTTENEDTDITAEDGNKWINNGTASDVYNAADYNMDGEVNALDYELWKKNSPGFTSVPRK</sequence>
<proteinExistence type="predicted"/>
<gene>
    <name evidence="2" type="ORF">ICJ83_12935</name>
</gene>
<reference evidence="2 3" key="1">
    <citation type="submission" date="2020-09" db="EMBL/GenBank/DDBJ databases">
        <title>TT11 complete genome.</title>
        <authorList>
            <person name="Wu Z."/>
        </authorList>
    </citation>
    <scope>NUCLEOTIDE SEQUENCE [LARGE SCALE GENOMIC DNA]</scope>
    <source>
        <strain evidence="2 3">TT11</strain>
    </source>
</reference>
<feature type="domain" description="Cadherin-like" evidence="1">
    <location>
        <begin position="328"/>
        <end position="405"/>
    </location>
</feature>
<comment type="caution">
    <text evidence="2">The sequence shown here is derived from an EMBL/GenBank/DDBJ whole genome shotgun (WGS) entry which is preliminary data.</text>
</comment>
<dbReference type="NCBIfam" id="NF012211">
    <property type="entry name" value="tand_rpt_95"/>
    <property type="match status" value="2"/>
</dbReference>
<organism evidence="2 3">
    <name type="scientific">Aestuariibaculum sediminum</name>
    <dbReference type="NCBI Taxonomy" id="2770637"/>
    <lineage>
        <taxon>Bacteria</taxon>
        <taxon>Pseudomonadati</taxon>
        <taxon>Bacteroidota</taxon>
        <taxon>Flavobacteriia</taxon>
        <taxon>Flavobacteriales</taxon>
        <taxon>Flavobacteriaceae</taxon>
    </lineage>
</organism>
<dbReference type="RefSeq" id="WP_188230829.1">
    <property type="nucleotide sequence ID" value="NZ_JACVXB010000006.1"/>
</dbReference>
<feature type="non-terminal residue" evidence="2">
    <location>
        <position position="1"/>
    </location>
</feature>
<dbReference type="Pfam" id="PF17892">
    <property type="entry name" value="Cadherin_5"/>
    <property type="match status" value="1"/>
</dbReference>
<name>A0A8J6QA38_9FLAO</name>
<dbReference type="Proteomes" id="UP000600588">
    <property type="component" value="Unassembled WGS sequence"/>
</dbReference>
<evidence type="ECO:0000313" key="2">
    <source>
        <dbReference type="EMBL" id="MBD0833037.1"/>
    </source>
</evidence>
<keyword evidence="3" id="KW-1185">Reference proteome</keyword>
<dbReference type="InterPro" id="IPR041690">
    <property type="entry name" value="Cadherin_5"/>
</dbReference>
<dbReference type="AlphaFoldDB" id="A0A8J6QA38"/>
<evidence type="ECO:0000259" key="1">
    <source>
        <dbReference type="Pfam" id="PF17892"/>
    </source>
</evidence>